<dbReference type="GO" id="GO:0008834">
    <property type="term" value="F:ditrans,polycis-undecaprenyl-diphosphate synthase [(2E,6E)-farnesyl-diphosphate specific] activity"/>
    <property type="evidence" value="ECO:0007669"/>
    <property type="project" value="TreeGrafter"/>
</dbReference>
<feature type="binding site" evidence="2">
    <location>
        <begin position="222"/>
        <end position="224"/>
    </location>
    <ligand>
        <name>substrate</name>
    </ligand>
</feature>
<sequence>MIGENSVRKIRELFNHFKNKNIQLDNLDSLESQTDKDLMPRHVAIIMDGNGRWAKKRNLPRTVGHRAGVETIREIVKECSNLGIKYLTLYAFSTENWKRPKEEVTTLMKLLSEYLKNEFEELNRNNVVINHIGDISKLPSVCQKELSIAYEKTKYNTGLVLNLALNYGGRNEIVDAVKKISRDISEGRLIIDDIDESIINDYIYTSGMPDPELIIRTSGEIRLSNFLIWQSAYSELYFTDILWPDFNKTNLKEAILDYQKRHRRFGGV</sequence>
<proteinExistence type="inferred from homology"/>
<reference evidence="3 4" key="1">
    <citation type="submission" date="2016-02" db="EMBL/GenBank/DDBJ databases">
        <title>Genome sequence of Clostridium tepidiprofundi DSM 19306.</title>
        <authorList>
            <person name="Poehlein A."/>
            <person name="Daniel R."/>
        </authorList>
    </citation>
    <scope>NUCLEOTIDE SEQUENCE [LARGE SCALE GENOMIC DNA]</scope>
    <source>
        <strain evidence="3 4">DSM 19306</strain>
    </source>
</reference>
<dbReference type="STRING" id="1121338.CLTEP_01960"/>
<dbReference type="Proteomes" id="UP000075531">
    <property type="component" value="Unassembled WGS sequence"/>
</dbReference>
<dbReference type="CDD" id="cd00475">
    <property type="entry name" value="Cis_IPPS"/>
    <property type="match status" value="1"/>
</dbReference>
<evidence type="ECO:0000313" key="4">
    <source>
        <dbReference type="Proteomes" id="UP000075531"/>
    </source>
</evidence>
<keyword evidence="2" id="KW-0460">Magnesium</keyword>
<dbReference type="FunFam" id="3.40.1180.10:FF:000001">
    <property type="entry name" value="(2E,6E)-farnesyl-diphosphate-specific ditrans,polycis-undecaprenyl-diphosphate synthase"/>
    <property type="match status" value="1"/>
</dbReference>
<dbReference type="PANTHER" id="PTHR10291">
    <property type="entry name" value="DEHYDRODOLICHYL DIPHOSPHATE SYNTHASE FAMILY MEMBER"/>
    <property type="match status" value="1"/>
</dbReference>
<keyword evidence="4" id="KW-1185">Reference proteome</keyword>
<dbReference type="NCBIfam" id="TIGR00055">
    <property type="entry name" value="uppS"/>
    <property type="match status" value="1"/>
</dbReference>
<dbReference type="PATRIC" id="fig|1121338.3.peg.198"/>
<dbReference type="GO" id="GO:0016094">
    <property type="term" value="P:polyprenol biosynthetic process"/>
    <property type="evidence" value="ECO:0007669"/>
    <property type="project" value="TreeGrafter"/>
</dbReference>
<comment type="caution">
    <text evidence="3">The sequence shown here is derived from an EMBL/GenBank/DDBJ whole genome shotgun (WGS) entry which is preliminary data.</text>
</comment>
<comment type="function">
    <text evidence="2">Catalyzes the condensation of isopentenyl diphosphate (IPP) with allylic pyrophosphates generating different type of terpenoids.</text>
</comment>
<name>A0A151B7M2_9CLOT</name>
<feature type="binding site" evidence="2">
    <location>
        <begin position="93"/>
        <end position="95"/>
    </location>
    <ligand>
        <name>substrate</name>
    </ligand>
</feature>
<dbReference type="Pfam" id="PF01255">
    <property type="entry name" value="Prenyltransf"/>
    <property type="match status" value="1"/>
</dbReference>
<evidence type="ECO:0000313" key="3">
    <source>
        <dbReference type="EMBL" id="KYH35803.1"/>
    </source>
</evidence>
<feature type="binding site" evidence="2">
    <location>
        <position position="99"/>
    </location>
    <ligand>
        <name>substrate</name>
    </ligand>
</feature>
<feature type="binding site" evidence="2">
    <location>
        <position position="53"/>
    </location>
    <ligand>
        <name>substrate</name>
    </ligand>
</feature>
<feature type="binding site" evidence="2">
    <location>
        <position position="216"/>
    </location>
    <ligand>
        <name>substrate</name>
    </ligand>
</feature>
<feature type="binding site" evidence="2">
    <location>
        <begin position="49"/>
        <end position="52"/>
    </location>
    <ligand>
        <name>substrate</name>
    </ligand>
</feature>
<dbReference type="PROSITE" id="PS01066">
    <property type="entry name" value="UPP_SYNTHASE"/>
    <property type="match status" value="1"/>
</dbReference>
<dbReference type="InterPro" id="IPR001441">
    <property type="entry name" value="UPP_synth-like"/>
</dbReference>
<feature type="binding site" evidence="2">
    <location>
        <position position="65"/>
    </location>
    <ligand>
        <name>substrate</name>
    </ligand>
</feature>
<dbReference type="OrthoDB" id="4191603at2"/>
<gene>
    <name evidence="3" type="primary">uppS_1</name>
    <name evidence="3" type="ORF">CLTEP_01960</name>
</gene>
<dbReference type="NCBIfam" id="NF011405">
    <property type="entry name" value="PRK14830.1"/>
    <property type="match status" value="1"/>
</dbReference>
<dbReference type="SUPFAM" id="SSF64005">
    <property type="entry name" value="Undecaprenyl diphosphate synthase"/>
    <property type="match status" value="1"/>
</dbReference>
<dbReference type="PANTHER" id="PTHR10291:SF0">
    <property type="entry name" value="DEHYDRODOLICHYL DIPHOSPHATE SYNTHASE 2"/>
    <property type="match status" value="1"/>
</dbReference>
<feature type="binding site" evidence="2">
    <location>
        <position position="97"/>
    </location>
    <ligand>
        <name>substrate</name>
    </ligand>
</feature>
<dbReference type="GO" id="GO:0000287">
    <property type="term" value="F:magnesium ion binding"/>
    <property type="evidence" value="ECO:0007669"/>
    <property type="project" value="UniProtKB-UniRule"/>
</dbReference>
<protein>
    <recommendedName>
        <fullName evidence="2">Isoprenyl transferase</fullName>
        <ecNumber evidence="2">2.5.1.-</ecNumber>
    </recommendedName>
</protein>
<evidence type="ECO:0000256" key="1">
    <source>
        <dbReference type="ARBA" id="ARBA00022679"/>
    </source>
</evidence>
<dbReference type="InterPro" id="IPR018520">
    <property type="entry name" value="UPP_synth-like_CS"/>
</dbReference>
<comment type="similarity">
    <text evidence="2">Belongs to the UPP synthase family.</text>
</comment>
<keyword evidence="2" id="KW-0479">Metal-binding</keyword>
<feature type="binding site" evidence="2">
    <location>
        <position position="61"/>
    </location>
    <ligand>
        <name>substrate</name>
    </ligand>
</feature>
<dbReference type="GO" id="GO:0030145">
    <property type="term" value="F:manganese ion binding"/>
    <property type="evidence" value="ECO:0007669"/>
    <property type="project" value="TreeGrafter"/>
</dbReference>
<dbReference type="EMBL" id="LTBA01000001">
    <property type="protein sequence ID" value="KYH35803.1"/>
    <property type="molecule type" value="Genomic_DNA"/>
</dbReference>
<evidence type="ECO:0000256" key="2">
    <source>
        <dbReference type="HAMAP-Rule" id="MF_01139"/>
    </source>
</evidence>
<dbReference type="Gene3D" id="3.40.1180.10">
    <property type="entry name" value="Decaprenyl diphosphate synthase-like"/>
    <property type="match status" value="1"/>
</dbReference>
<feature type="active site" evidence="2">
    <location>
        <position position="48"/>
    </location>
</feature>
<feature type="binding site" evidence="2">
    <location>
        <position position="48"/>
    </location>
    <ligand>
        <name>Mg(2+)</name>
        <dbReference type="ChEBI" id="CHEBI:18420"/>
    </ligand>
</feature>
<dbReference type="InterPro" id="IPR036424">
    <property type="entry name" value="UPP_synth-like_sf"/>
</dbReference>
<dbReference type="AlphaFoldDB" id="A0A151B7M2"/>
<feature type="binding site" evidence="2">
    <location>
        <position position="235"/>
    </location>
    <ligand>
        <name>Mg(2+)</name>
        <dbReference type="ChEBI" id="CHEBI:18420"/>
    </ligand>
</feature>
<organism evidence="3 4">
    <name type="scientific">Clostridium tepidiprofundi DSM 19306</name>
    <dbReference type="NCBI Taxonomy" id="1121338"/>
    <lineage>
        <taxon>Bacteria</taxon>
        <taxon>Bacillati</taxon>
        <taxon>Bacillota</taxon>
        <taxon>Clostridia</taxon>
        <taxon>Eubacteriales</taxon>
        <taxon>Clostridiaceae</taxon>
        <taxon>Clostridium</taxon>
    </lineage>
</organism>
<keyword evidence="1 2" id="KW-0808">Transferase</keyword>
<comment type="subunit">
    <text evidence="2">Homodimer.</text>
</comment>
<comment type="cofactor">
    <cofactor evidence="2">
        <name>Mg(2+)</name>
        <dbReference type="ChEBI" id="CHEBI:18420"/>
    </cofactor>
    <text evidence="2">Binds 2 magnesium ions per subunit.</text>
</comment>
<accession>A0A151B7M2</accession>
<dbReference type="GO" id="GO:0005829">
    <property type="term" value="C:cytosol"/>
    <property type="evidence" value="ECO:0007669"/>
    <property type="project" value="TreeGrafter"/>
</dbReference>
<dbReference type="EC" id="2.5.1.-" evidence="2"/>
<dbReference type="HAMAP" id="MF_01139">
    <property type="entry name" value="ISPT"/>
    <property type="match status" value="1"/>
</dbReference>
<feature type="active site" description="Proton acceptor" evidence="2">
    <location>
        <position position="96"/>
    </location>
</feature>